<gene>
    <name evidence="2" type="ORF">ABEG18_22025</name>
</gene>
<protein>
    <submittedName>
        <fullName evidence="2">Uncharacterized protein</fullName>
    </submittedName>
</protein>
<name>A0AAU7JE60_9HYPH</name>
<dbReference type="AlphaFoldDB" id="A0AAU7JE60"/>
<dbReference type="RefSeq" id="WP_406855193.1">
    <property type="nucleotide sequence ID" value="NZ_CP157484.1"/>
</dbReference>
<accession>A0AAU7JE60</accession>
<sequence>MTSRHYRERAERCMQRVQTAADDQERALLLDMAEKWLEMARRADDRASAQEGGHPLAAEDAGIATHIRHDPDRT</sequence>
<proteinExistence type="predicted"/>
<organism evidence="2">
    <name type="scientific">Alsobacter sp. KACC 23698</name>
    <dbReference type="NCBI Taxonomy" id="3149229"/>
    <lineage>
        <taxon>Bacteria</taxon>
        <taxon>Pseudomonadati</taxon>
        <taxon>Pseudomonadota</taxon>
        <taxon>Alphaproteobacteria</taxon>
        <taxon>Hyphomicrobiales</taxon>
        <taxon>Alsobacteraceae</taxon>
        <taxon>Alsobacter</taxon>
    </lineage>
</organism>
<evidence type="ECO:0000313" key="2">
    <source>
        <dbReference type="EMBL" id="XBO38354.1"/>
    </source>
</evidence>
<feature type="region of interest" description="Disordered" evidence="1">
    <location>
        <begin position="43"/>
        <end position="74"/>
    </location>
</feature>
<reference evidence="2" key="1">
    <citation type="submission" date="2024-05" db="EMBL/GenBank/DDBJ databases">
        <authorList>
            <person name="Kim S."/>
            <person name="Heo J."/>
            <person name="Choi H."/>
            <person name="Choi Y."/>
            <person name="Kwon S.-W."/>
            <person name="Kim Y."/>
        </authorList>
    </citation>
    <scope>NUCLEOTIDE SEQUENCE</scope>
    <source>
        <strain evidence="2">KACC 23698</strain>
    </source>
</reference>
<evidence type="ECO:0000256" key="1">
    <source>
        <dbReference type="SAM" id="MobiDB-lite"/>
    </source>
</evidence>
<dbReference type="EMBL" id="CP157484">
    <property type="protein sequence ID" value="XBO38354.1"/>
    <property type="molecule type" value="Genomic_DNA"/>
</dbReference>